<evidence type="ECO:0000313" key="2">
    <source>
        <dbReference type="Proteomes" id="UP000478090"/>
    </source>
</evidence>
<accession>A0ABW9VH09</accession>
<dbReference type="Proteomes" id="UP000478090">
    <property type="component" value="Unassembled WGS sequence"/>
</dbReference>
<comment type="caution">
    <text evidence="1">The sequence shown here is derived from an EMBL/GenBank/DDBJ whole genome shotgun (WGS) entry which is preliminary data.</text>
</comment>
<name>A0ABW9VH09_9BURK</name>
<reference evidence="1 2" key="1">
    <citation type="submission" date="2019-12" db="EMBL/GenBank/DDBJ databases">
        <title>Novel species isolated from a subtropical stream in China.</title>
        <authorList>
            <person name="Lu H."/>
        </authorList>
    </citation>
    <scope>NUCLEOTIDE SEQUENCE [LARGE SCALE GENOMIC DNA]</scope>
    <source>
        <strain evidence="1 2">CY13W</strain>
    </source>
</reference>
<protein>
    <submittedName>
        <fullName evidence="1">Hemin uptake protein HemP</fullName>
    </submittedName>
</protein>
<proteinExistence type="predicted"/>
<dbReference type="EMBL" id="WWCM01000002">
    <property type="protein sequence ID" value="MYM38311.1"/>
    <property type="molecule type" value="Genomic_DNA"/>
</dbReference>
<evidence type="ECO:0000313" key="1">
    <source>
        <dbReference type="EMBL" id="MYM38311.1"/>
    </source>
</evidence>
<keyword evidence="2" id="KW-1185">Reference proteome</keyword>
<sequence>MSHTLPACTLQQAVSAAPQPRACPTTTASNAPRRVSSATLMGDGRSIEIEHGGRIYQLRITQLNKLILTA</sequence>
<dbReference type="Pfam" id="PF10636">
    <property type="entry name" value="hemP"/>
    <property type="match status" value="1"/>
</dbReference>
<gene>
    <name evidence="1" type="primary">hemP</name>
    <name evidence="1" type="ORF">GTP27_03110</name>
</gene>
<organism evidence="1 2">
    <name type="scientific">Duganella qianjiadongensis</name>
    <dbReference type="NCBI Taxonomy" id="2692176"/>
    <lineage>
        <taxon>Bacteria</taxon>
        <taxon>Pseudomonadati</taxon>
        <taxon>Pseudomonadota</taxon>
        <taxon>Betaproteobacteria</taxon>
        <taxon>Burkholderiales</taxon>
        <taxon>Oxalobacteraceae</taxon>
        <taxon>Telluria group</taxon>
        <taxon>Duganella</taxon>
    </lineage>
</organism>
<dbReference type="InterPro" id="IPR019600">
    <property type="entry name" value="Hemin_uptake_protein_HemP"/>
</dbReference>
<dbReference type="RefSeq" id="WP_161037734.1">
    <property type="nucleotide sequence ID" value="NZ_WWCM01000002.1"/>
</dbReference>
<dbReference type="Gene3D" id="2.10.70.10">
    <property type="entry name" value="Complement Module, domain 1"/>
    <property type="match status" value="1"/>
</dbReference>